<organism evidence="3 4">
    <name type="scientific">Thalassiosira oceanica</name>
    <name type="common">Marine diatom</name>
    <dbReference type="NCBI Taxonomy" id="159749"/>
    <lineage>
        <taxon>Eukaryota</taxon>
        <taxon>Sar</taxon>
        <taxon>Stramenopiles</taxon>
        <taxon>Ochrophyta</taxon>
        <taxon>Bacillariophyta</taxon>
        <taxon>Coscinodiscophyceae</taxon>
        <taxon>Thalassiosirophycidae</taxon>
        <taxon>Thalassiosirales</taxon>
        <taxon>Thalassiosiraceae</taxon>
        <taxon>Thalassiosira</taxon>
    </lineage>
</organism>
<dbReference type="PANTHER" id="PTHR10177">
    <property type="entry name" value="CYCLINS"/>
    <property type="match status" value="1"/>
</dbReference>
<name>K0R9U7_THAOC</name>
<dbReference type="InterPro" id="IPR039361">
    <property type="entry name" value="Cyclin"/>
</dbReference>
<feature type="domain" description="Cyclin N-terminal" evidence="2">
    <location>
        <begin position="96"/>
        <end position="174"/>
    </location>
</feature>
<sequence length="332" mass="36793">MRTTSGVSPSIQCNTSASLAAMLEKEMSCYRRCPPNKVVPLPEYIQHRRLLIEWCNIVVDLGNFRAPNELVQVVSGPYTCMMSVLPTSVDLSSKPNPKAMALADKYMSIPGLYSYMKAHYQLVVVTCLSIAIKIDSPSLVTCQELSELLRGEHTREEIESEEICILQALAWYVNPPTATQIANHILALNKNLKCAEWDREVLVDRVHRLLKASVLDLGLSTQLRPSTLALASILASTESLRDPQYRQAVLHSILSIMNKFDFASPAEIDTIRTDLTFLERSNTSTNALRQHPQQAHIVRPANVLNESNSVSGSNVPPNPSSQVAEDILSSNL</sequence>
<dbReference type="EMBL" id="AGNL01044332">
    <property type="protein sequence ID" value="EJK49920.1"/>
    <property type="molecule type" value="Genomic_DNA"/>
</dbReference>
<dbReference type="Proteomes" id="UP000266841">
    <property type="component" value="Unassembled WGS sequence"/>
</dbReference>
<proteinExistence type="predicted"/>
<dbReference type="Pfam" id="PF00134">
    <property type="entry name" value="Cyclin_N"/>
    <property type="match status" value="1"/>
</dbReference>
<comment type="caution">
    <text evidence="3">The sequence shown here is derived from an EMBL/GenBank/DDBJ whole genome shotgun (WGS) entry which is preliminary data.</text>
</comment>
<accession>K0R9U7</accession>
<evidence type="ECO:0000256" key="1">
    <source>
        <dbReference type="SAM" id="MobiDB-lite"/>
    </source>
</evidence>
<feature type="compositionally biased region" description="Low complexity" evidence="1">
    <location>
        <begin position="306"/>
        <end position="315"/>
    </location>
</feature>
<gene>
    <name evidence="3" type="ORF">THAOC_31153</name>
</gene>
<dbReference type="InterPro" id="IPR036915">
    <property type="entry name" value="Cyclin-like_sf"/>
</dbReference>
<keyword evidence="4" id="KW-1185">Reference proteome</keyword>
<dbReference type="Gene3D" id="1.10.472.10">
    <property type="entry name" value="Cyclin-like"/>
    <property type="match status" value="1"/>
</dbReference>
<reference evidence="3 4" key="1">
    <citation type="journal article" date="2012" name="Genome Biol.">
        <title>Genome and low-iron response of an oceanic diatom adapted to chronic iron limitation.</title>
        <authorList>
            <person name="Lommer M."/>
            <person name="Specht M."/>
            <person name="Roy A.S."/>
            <person name="Kraemer L."/>
            <person name="Andreson R."/>
            <person name="Gutowska M.A."/>
            <person name="Wolf J."/>
            <person name="Bergner S.V."/>
            <person name="Schilhabel M.B."/>
            <person name="Klostermeier U.C."/>
            <person name="Beiko R.G."/>
            <person name="Rosenstiel P."/>
            <person name="Hippler M."/>
            <person name="Laroche J."/>
        </authorList>
    </citation>
    <scope>NUCLEOTIDE SEQUENCE [LARGE SCALE GENOMIC DNA]</scope>
    <source>
        <strain evidence="3 4">CCMP1005</strain>
    </source>
</reference>
<evidence type="ECO:0000259" key="2">
    <source>
        <dbReference type="Pfam" id="PF00134"/>
    </source>
</evidence>
<dbReference type="SUPFAM" id="SSF47954">
    <property type="entry name" value="Cyclin-like"/>
    <property type="match status" value="1"/>
</dbReference>
<dbReference type="InterPro" id="IPR006671">
    <property type="entry name" value="Cyclin_N"/>
</dbReference>
<evidence type="ECO:0000313" key="3">
    <source>
        <dbReference type="EMBL" id="EJK49920.1"/>
    </source>
</evidence>
<dbReference type="OrthoDB" id="56529at2759"/>
<dbReference type="AlphaFoldDB" id="K0R9U7"/>
<protein>
    <recommendedName>
        <fullName evidence="2">Cyclin N-terminal domain-containing protein</fullName>
    </recommendedName>
</protein>
<evidence type="ECO:0000313" key="4">
    <source>
        <dbReference type="Proteomes" id="UP000266841"/>
    </source>
</evidence>
<feature type="region of interest" description="Disordered" evidence="1">
    <location>
        <begin position="306"/>
        <end position="332"/>
    </location>
</feature>